<dbReference type="SUPFAM" id="SSF51011">
    <property type="entry name" value="Glycosyl hydrolase domain"/>
    <property type="match status" value="1"/>
</dbReference>
<dbReference type="Gene3D" id="2.60.40.1180">
    <property type="entry name" value="Golgi alpha-mannosidase II"/>
    <property type="match status" value="1"/>
</dbReference>
<dbReference type="InterPro" id="IPR006047">
    <property type="entry name" value="GH13_cat_dom"/>
</dbReference>
<dbReference type="Gene3D" id="3.20.20.80">
    <property type="entry name" value="Glycosidases"/>
    <property type="match status" value="2"/>
</dbReference>
<organism evidence="2 3">
    <name type="scientific">Catalinimonas alkaloidigena</name>
    <dbReference type="NCBI Taxonomy" id="1075417"/>
    <lineage>
        <taxon>Bacteria</taxon>
        <taxon>Pseudomonadati</taxon>
        <taxon>Bacteroidota</taxon>
        <taxon>Cytophagia</taxon>
        <taxon>Cytophagales</taxon>
        <taxon>Catalimonadaceae</taxon>
        <taxon>Catalinimonas</taxon>
    </lineage>
</organism>
<gene>
    <name evidence="2" type="ORF">SAMN05421823_10888</name>
</gene>
<proteinExistence type="predicted"/>
<evidence type="ECO:0000313" key="3">
    <source>
        <dbReference type="Proteomes" id="UP000198510"/>
    </source>
</evidence>
<dbReference type="Proteomes" id="UP000198510">
    <property type="component" value="Unassembled WGS sequence"/>
</dbReference>
<dbReference type="GO" id="GO:0009313">
    <property type="term" value="P:oligosaccharide catabolic process"/>
    <property type="evidence" value="ECO:0007669"/>
    <property type="project" value="TreeGrafter"/>
</dbReference>
<protein>
    <submittedName>
        <fullName evidence="2">Glycosidase</fullName>
    </submittedName>
</protein>
<keyword evidence="2" id="KW-0378">Hydrolase</keyword>
<dbReference type="EMBL" id="FNFO01000008">
    <property type="protein sequence ID" value="SDL77751.1"/>
    <property type="molecule type" value="Genomic_DNA"/>
</dbReference>
<dbReference type="Pfam" id="PF00128">
    <property type="entry name" value="Alpha-amylase"/>
    <property type="match status" value="1"/>
</dbReference>
<dbReference type="AlphaFoldDB" id="A0A1G9MUR3"/>
<dbReference type="InterPro" id="IPR017853">
    <property type="entry name" value="GH"/>
</dbReference>
<dbReference type="GO" id="GO:0004556">
    <property type="term" value="F:alpha-amylase activity"/>
    <property type="evidence" value="ECO:0007669"/>
    <property type="project" value="TreeGrafter"/>
</dbReference>
<name>A0A1G9MUR3_9BACT</name>
<sequence length="620" mass="69649">MTEEAFSTTFTKHLAALLLLWSVVTSCTTNEKSQTTMSDTTAAPSATSPEDHKLIIYQMMTRLFGNTTTTNKPWGTRDENGVGKFNDISDRALQEIRDLGATYVWYTGVIEHAVCTDYTAYGIPYDDADVVKGRAGSPYAIKDYYDVNPDLAVDVPNRMQEFETLVARTHRNGLKVLIDFVPNHVARSYHSDANPNGMSDFGVDDNTSVAFDAQNNFYYIPGEKFRVPKGYKPLGGLPFPTADGKFDEMPAKVSGNGAVTAQPQLDDWFETVRLNYGVNYVGDYSKHFDPIPSTWLKCLDILTYWAKKDVDGFRCDMAEMVPVEFWGWVIPKIKEINPDIRFIAEIYNPAAYRSYIFDGKFDYLYDKVGLYDSIRAVMADHPHASAEHFTTIWQSQEGISAHMLRFLENHDEQRIASPDFAGNAQTGIPGMIVTATLSEGPVMVYFGQEVGEPAQGASGFSGDDGRTTIFDYWGVPEHQKWMNNHAFDGGLLSPEQRSLREFYKKLLRATRQNEALAHGALYDLQYANLDRDDYPAHRVYAYLRHTENSRVLVVANFSRQSESIRLRIPFEAGRAMKLDDRPVGATDIFSGSGINLDWDQAAKEGIPLKLPPLSGCLYAF</sequence>
<dbReference type="SUPFAM" id="SSF51445">
    <property type="entry name" value="(Trans)glycosidases"/>
    <property type="match status" value="1"/>
</dbReference>
<dbReference type="CDD" id="cd11349">
    <property type="entry name" value="AmyAc_3"/>
    <property type="match status" value="1"/>
</dbReference>
<dbReference type="RefSeq" id="WP_245706111.1">
    <property type="nucleotide sequence ID" value="NZ_FNFO01000008.1"/>
</dbReference>
<evidence type="ECO:0000313" key="2">
    <source>
        <dbReference type="EMBL" id="SDL77751.1"/>
    </source>
</evidence>
<accession>A0A1G9MUR3</accession>
<keyword evidence="2" id="KW-0326">Glycosidase</keyword>
<keyword evidence="3" id="KW-1185">Reference proteome</keyword>
<evidence type="ECO:0000259" key="1">
    <source>
        <dbReference type="SMART" id="SM00642"/>
    </source>
</evidence>
<dbReference type="PANTHER" id="PTHR10357">
    <property type="entry name" value="ALPHA-AMYLASE FAMILY MEMBER"/>
    <property type="match status" value="1"/>
</dbReference>
<dbReference type="SMART" id="SM00642">
    <property type="entry name" value="Aamy"/>
    <property type="match status" value="1"/>
</dbReference>
<dbReference type="STRING" id="1075417.SAMN05421823_10888"/>
<dbReference type="PANTHER" id="PTHR10357:SF205">
    <property type="entry name" value="O-GLYCOSYL HYDROLASE FAMILY 13"/>
    <property type="match status" value="1"/>
</dbReference>
<reference evidence="2 3" key="1">
    <citation type="submission" date="2016-10" db="EMBL/GenBank/DDBJ databases">
        <authorList>
            <person name="de Groot N.N."/>
        </authorList>
    </citation>
    <scope>NUCLEOTIDE SEQUENCE [LARGE SCALE GENOMIC DNA]</scope>
    <source>
        <strain evidence="2 3">DSM 25186</strain>
    </source>
</reference>
<feature type="domain" description="Glycosyl hydrolase family 13 catalytic" evidence="1">
    <location>
        <begin position="58"/>
        <end position="510"/>
    </location>
</feature>
<dbReference type="InterPro" id="IPR013780">
    <property type="entry name" value="Glyco_hydro_b"/>
</dbReference>